<gene>
    <name evidence="2" type="ORF">QBC35DRAFT_545064</name>
</gene>
<evidence type="ECO:0000313" key="3">
    <source>
        <dbReference type="Proteomes" id="UP001302126"/>
    </source>
</evidence>
<dbReference type="PANTHER" id="PTHR39697">
    <property type="entry name" value="RICIN B LECTIN DOMAIN-CONTAINING PROTEIN-RELATED"/>
    <property type="match status" value="1"/>
</dbReference>
<evidence type="ECO:0000313" key="2">
    <source>
        <dbReference type="EMBL" id="KAK4183026.1"/>
    </source>
</evidence>
<evidence type="ECO:0000256" key="1">
    <source>
        <dbReference type="SAM" id="MobiDB-lite"/>
    </source>
</evidence>
<dbReference type="PANTHER" id="PTHR39697:SF1">
    <property type="entry name" value="RICIN B LECTIN DOMAIN-CONTAINING PROTEIN"/>
    <property type="match status" value="1"/>
</dbReference>
<comment type="caution">
    <text evidence="2">The sequence shown here is derived from an EMBL/GenBank/DDBJ whole genome shotgun (WGS) entry which is preliminary data.</text>
</comment>
<feature type="compositionally biased region" description="Polar residues" evidence="1">
    <location>
        <begin position="1"/>
        <end position="18"/>
    </location>
</feature>
<dbReference type="AlphaFoldDB" id="A0AAN6WJK3"/>
<dbReference type="EMBL" id="MU864585">
    <property type="protein sequence ID" value="KAK4183026.1"/>
    <property type="molecule type" value="Genomic_DNA"/>
</dbReference>
<dbReference type="Proteomes" id="UP001302126">
    <property type="component" value="Unassembled WGS sequence"/>
</dbReference>
<proteinExistence type="predicted"/>
<name>A0AAN6WJK3_9PEZI</name>
<keyword evidence="3" id="KW-1185">Reference proteome</keyword>
<reference evidence="2" key="1">
    <citation type="journal article" date="2023" name="Mol. Phylogenet. Evol.">
        <title>Genome-scale phylogeny and comparative genomics of the fungal order Sordariales.</title>
        <authorList>
            <person name="Hensen N."/>
            <person name="Bonometti L."/>
            <person name="Westerberg I."/>
            <person name="Brannstrom I.O."/>
            <person name="Guillou S."/>
            <person name="Cros-Aarteil S."/>
            <person name="Calhoun S."/>
            <person name="Haridas S."/>
            <person name="Kuo A."/>
            <person name="Mondo S."/>
            <person name="Pangilinan J."/>
            <person name="Riley R."/>
            <person name="LaButti K."/>
            <person name="Andreopoulos B."/>
            <person name="Lipzen A."/>
            <person name="Chen C."/>
            <person name="Yan M."/>
            <person name="Daum C."/>
            <person name="Ng V."/>
            <person name="Clum A."/>
            <person name="Steindorff A."/>
            <person name="Ohm R.A."/>
            <person name="Martin F."/>
            <person name="Silar P."/>
            <person name="Natvig D.O."/>
            <person name="Lalanne C."/>
            <person name="Gautier V."/>
            <person name="Ament-Velasquez S.L."/>
            <person name="Kruys A."/>
            <person name="Hutchinson M.I."/>
            <person name="Powell A.J."/>
            <person name="Barry K."/>
            <person name="Miller A.N."/>
            <person name="Grigoriev I.V."/>
            <person name="Debuchy R."/>
            <person name="Gladieux P."/>
            <person name="Hiltunen Thoren M."/>
            <person name="Johannesson H."/>
        </authorList>
    </citation>
    <scope>NUCLEOTIDE SEQUENCE</scope>
    <source>
        <strain evidence="2">PSN309</strain>
    </source>
</reference>
<feature type="region of interest" description="Disordered" evidence="1">
    <location>
        <begin position="1"/>
        <end position="38"/>
    </location>
</feature>
<sequence length="203" mass="22175">MTPATCTTGRSTPVSGNFTKPHGLPPDSFPPDRTPIRNAIPTPGRRYIIVVKDSLKAITLSGQNINLLKLGSVSAFTACWLWTCEQDQGWFLLRSFPVNALYLGLRDNKDDSTGRLELVVHSDLWCSSCPPRKAPAFSFVHDPSGGYQLQLHSCVSNGTFKGKASTNRHPTHMLHSVLVNGSKVLVTTVKEGGSPATWEFIEV</sequence>
<feature type="compositionally biased region" description="Pro residues" evidence="1">
    <location>
        <begin position="23"/>
        <end position="33"/>
    </location>
</feature>
<reference evidence="2" key="2">
    <citation type="submission" date="2023-05" db="EMBL/GenBank/DDBJ databases">
        <authorList>
            <consortium name="Lawrence Berkeley National Laboratory"/>
            <person name="Steindorff A."/>
            <person name="Hensen N."/>
            <person name="Bonometti L."/>
            <person name="Westerberg I."/>
            <person name="Brannstrom I.O."/>
            <person name="Guillou S."/>
            <person name="Cros-Aarteil S."/>
            <person name="Calhoun S."/>
            <person name="Haridas S."/>
            <person name="Kuo A."/>
            <person name="Mondo S."/>
            <person name="Pangilinan J."/>
            <person name="Riley R."/>
            <person name="Labutti K."/>
            <person name="Andreopoulos B."/>
            <person name="Lipzen A."/>
            <person name="Chen C."/>
            <person name="Yanf M."/>
            <person name="Daum C."/>
            <person name="Ng V."/>
            <person name="Clum A."/>
            <person name="Ohm R."/>
            <person name="Martin F."/>
            <person name="Silar P."/>
            <person name="Natvig D."/>
            <person name="Lalanne C."/>
            <person name="Gautier V."/>
            <person name="Ament-Velasquez S.L."/>
            <person name="Kruys A."/>
            <person name="Hutchinson M.I."/>
            <person name="Powell A.J."/>
            <person name="Barry K."/>
            <person name="Miller A.N."/>
            <person name="Grigoriev I.V."/>
            <person name="Debuchy R."/>
            <person name="Gladieux P."/>
            <person name="Thoren M.H."/>
            <person name="Johannesson H."/>
        </authorList>
    </citation>
    <scope>NUCLEOTIDE SEQUENCE</scope>
    <source>
        <strain evidence="2">PSN309</strain>
    </source>
</reference>
<protein>
    <submittedName>
        <fullName evidence="2">Uncharacterized protein</fullName>
    </submittedName>
</protein>
<organism evidence="2 3">
    <name type="scientific">Podospora australis</name>
    <dbReference type="NCBI Taxonomy" id="1536484"/>
    <lineage>
        <taxon>Eukaryota</taxon>
        <taxon>Fungi</taxon>
        <taxon>Dikarya</taxon>
        <taxon>Ascomycota</taxon>
        <taxon>Pezizomycotina</taxon>
        <taxon>Sordariomycetes</taxon>
        <taxon>Sordariomycetidae</taxon>
        <taxon>Sordariales</taxon>
        <taxon>Podosporaceae</taxon>
        <taxon>Podospora</taxon>
    </lineage>
</organism>
<accession>A0AAN6WJK3</accession>